<organism evidence="1 2">
    <name type="scientific">Cetraspora pellucida</name>
    <dbReference type="NCBI Taxonomy" id="1433469"/>
    <lineage>
        <taxon>Eukaryota</taxon>
        <taxon>Fungi</taxon>
        <taxon>Fungi incertae sedis</taxon>
        <taxon>Mucoromycota</taxon>
        <taxon>Glomeromycotina</taxon>
        <taxon>Glomeromycetes</taxon>
        <taxon>Diversisporales</taxon>
        <taxon>Gigasporaceae</taxon>
        <taxon>Cetraspora</taxon>
    </lineage>
</organism>
<sequence length="552" mass="63276">MKNIHTIDSLRELNAKLLAKIAKLRKEKDSLIDKNVKLLTKEAEFVGRIIELEKNAEKARLRYTELNTRIVKLEHSAKENEEQFMKLEQKQSQSDKEKSIHIAKLDDNVRKIEQVSILIPKEQSSTSINTCKINSDDISEQIVSQCDDTSISDISDNTSNSDIYQESKAQFSTSLIHMEPKLLEEKKEDEFLDSIYKEKVSKEIIQKIRKKKLQDQDLSLVSHKKKGTDKLWQELFNTSLEPSSQDHSTCISKNTKSEQIKISETACPEKLESVDGSAKCMKDQASRANQEEIICWSLYGRDFELQVDEMSSKNKIDILRKKTQRAVKIYKLFEKIGLDKIRHIKNYSANSISELTNDQIQEIINYSSESQISIFPSLENTPEVSSEDNIIEIFRTTRLKKISPHIKLTTKTKISIPPVSYTEKVLSETEINTSSASQPNDSLDSKSHVSAIDSNLEPPDDEKSYDGGINDNGDIDVNQLLVENFSNNDLRNKDANATRDNENDDEFSDNNEEEDDDGFCGFSDDDDEGYYYDLNTDKTYTKSEYHYSIRAY</sequence>
<name>A0ACA9LNS9_9GLOM</name>
<keyword evidence="2" id="KW-1185">Reference proteome</keyword>
<proteinExistence type="predicted"/>
<evidence type="ECO:0000313" key="1">
    <source>
        <dbReference type="EMBL" id="CAG8537253.1"/>
    </source>
</evidence>
<dbReference type="Proteomes" id="UP000789366">
    <property type="component" value="Unassembled WGS sequence"/>
</dbReference>
<gene>
    <name evidence="1" type="ORF">SPELUC_LOCUS4637</name>
</gene>
<evidence type="ECO:0000313" key="2">
    <source>
        <dbReference type="Proteomes" id="UP000789366"/>
    </source>
</evidence>
<protein>
    <submittedName>
        <fullName evidence="1">14846_t:CDS:1</fullName>
    </submittedName>
</protein>
<accession>A0ACA9LNS9</accession>
<comment type="caution">
    <text evidence="1">The sequence shown here is derived from an EMBL/GenBank/DDBJ whole genome shotgun (WGS) entry which is preliminary data.</text>
</comment>
<reference evidence="1" key="1">
    <citation type="submission" date="2021-06" db="EMBL/GenBank/DDBJ databases">
        <authorList>
            <person name="Kallberg Y."/>
            <person name="Tangrot J."/>
            <person name="Rosling A."/>
        </authorList>
    </citation>
    <scope>NUCLEOTIDE SEQUENCE</scope>
    <source>
        <strain evidence="1">28 12/20/2015</strain>
    </source>
</reference>
<dbReference type="EMBL" id="CAJVPW010004248">
    <property type="protein sequence ID" value="CAG8537253.1"/>
    <property type="molecule type" value="Genomic_DNA"/>
</dbReference>